<evidence type="ECO:0000313" key="1">
    <source>
        <dbReference type="EMBL" id="MFC0077842.1"/>
    </source>
</evidence>
<accession>A0ABV6BQW7</accession>
<dbReference type="Proteomes" id="UP001589734">
    <property type="component" value="Unassembled WGS sequence"/>
</dbReference>
<dbReference type="RefSeq" id="WP_379686510.1">
    <property type="nucleotide sequence ID" value="NZ_JBHMFJ010000003.1"/>
</dbReference>
<reference evidence="1 2" key="1">
    <citation type="submission" date="2024-09" db="EMBL/GenBank/DDBJ databases">
        <authorList>
            <person name="Sun Q."/>
            <person name="Mori K."/>
        </authorList>
    </citation>
    <scope>NUCLEOTIDE SEQUENCE [LARGE SCALE GENOMIC DNA]</scope>
    <source>
        <strain evidence="1 2">CGMCC 1.12926</strain>
    </source>
</reference>
<keyword evidence="2" id="KW-1185">Reference proteome</keyword>
<proteinExistence type="predicted"/>
<evidence type="ECO:0000313" key="2">
    <source>
        <dbReference type="Proteomes" id="UP001589734"/>
    </source>
</evidence>
<gene>
    <name evidence="1" type="ORF">ACFFLS_12400</name>
</gene>
<comment type="caution">
    <text evidence="1">The sequence shown here is derived from an EMBL/GenBank/DDBJ whole genome shotgun (WGS) entry which is preliminary data.</text>
</comment>
<name>A0ABV6BQW7_9FLAO</name>
<dbReference type="EMBL" id="JBHLYW010000009">
    <property type="protein sequence ID" value="MFC0077842.1"/>
    <property type="molecule type" value="Genomic_DNA"/>
</dbReference>
<organism evidence="1 2">
    <name type="scientific">Flavobacterium procerum</name>
    <dbReference type="NCBI Taxonomy" id="1455569"/>
    <lineage>
        <taxon>Bacteria</taxon>
        <taxon>Pseudomonadati</taxon>
        <taxon>Bacteroidota</taxon>
        <taxon>Flavobacteriia</taxon>
        <taxon>Flavobacteriales</taxon>
        <taxon>Flavobacteriaceae</taxon>
        <taxon>Flavobacterium</taxon>
    </lineage>
</organism>
<protein>
    <submittedName>
        <fullName evidence="1">Uncharacterized protein</fullName>
    </submittedName>
</protein>
<sequence>MQKCIADIAVPARACIVMGITVKYFEITALWFSCKKGMYSKIYLP</sequence>